<name>A0A7R9MU16_9ACAR</name>
<evidence type="ECO:0000256" key="1">
    <source>
        <dbReference type="SAM" id="MobiDB-lite"/>
    </source>
</evidence>
<feature type="compositionally biased region" description="Polar residues" evidence="1">
    <location>
        <begin position="46"/>
        <end position="56"/>
    </location>
</feature>
<keyword evidence="3" id="KW-1185">Reference proteome</keyword>
<protein>
    <submittedName>
        <fullName evidence="2">Uncharacterized protein</fullName>
    </submittedName>
</protein>
<reference evidence="2" key="1">
    <citation type="submission" date="2020-11" db="EMBL/GenBank/DDBJ databases">
        <authorList>
            <person name="Tran Van P."/>
        </authorList>
    </citation>
    <scope>NUCLEOTIDE SEQUENCE</scope>
</reference>
<gene>
    <name evidence="2" type="ORF">ONB1V03_LOCUS22772</name>
</gene>
<dbReference type="EMBL" id="CAJPVJ010053254">
    <property type="protein sequence ID" value="CAG2183351.1"/>
    <property type="molecule type" value="Genomic_DNA"/>
</dbReference>
<feature type="region of interest" description="Disordered" evidence="1">
    <location>
        <begin position="1"/>
        <end position="76"/>
    </location>
</feature>
<feature type="non-terminal residue" evidence="2">
    <location>
        <position position="1"/>
    </location>
</feature>
<proteinExistence type="predicted"/>
<evidence type="ECO:0000313" key="3">
    <source>
        <dbReference type="Proteomes" id="UP000728032"/>
    </source>
</evidence>
<dbReference type="AlphaFoldDB" id="A0A7R9MU16"/>
<dbReference type="OrthoDB" id="432281at2759"/>
<sequence>MSGKERSLSPSYRLKRPSELNGMNGKSSAGTDGAPSEETLSDRADTSSNDGSNVSSVKGRKGPPNSPSVPRLDVSSANLKRWIQENNLEMLEGVVFEGYGSRLKEKAQYFTDDRSVDSSLYIEEMVPKMMNKIRVIHAAVSCGDLLGLQDSLDEKNDYVT</sequence>
<evidence type="ECO:0000313" key="2">
    <source>
        <dbReference type="EMBL" id="CAD7666273.1"/>
    </source>
</evidence>
<organism evidence="2">
    <name type="scientific">Oppiella nova</name>
    <dbReference type="NCBI Taxonomy" id="334625"/>
    <lineage>
        <taxon>Eukaryota</taxon>
        <taxon>Metazoa</taxon>
        <taxon>Ecdysozoa</taxon>
        <taxon>Arthropoda</taxon>
        <taxon>Chelicerata</taxon>
        <taxon>Arachnida</taxon>
        <taxon>Acari</taxon>
        <taxon>Acariformes</taxon>
        <taxon>Sarcoptiformes</taxon>
        <taxon>Oribatida</taxon>
        <taxon>Brachypylina</taxon>
        <taxon>Oppioidea</taxon>
        <taxon>Oppiidae</taxon>
        <taxon>Oppiella</taxon>
    </lineage>
</organism>
<accession>A0A7R9MU16</accession>
<dbReference type="Proteomes" id="UP000728032">
    <property type="component" value="Unassembled WGS sequence"/>
</dbReference>
<dbReference type="EMBL" id="OC968079">
    <property type="protein sequence ID" value="CAD7666273.1"/>
    <property type="molecule type" value="Genomic_DNA"/>
</dbReference>